<gene>
    <name evidence="2" type="ORF">TSOC_011361</name>
</gene>
<sequence>MLPDLGDDVTQYFKSLSDQFKDMEGVEVVPTFVPASQINSEIEFELEHNLTNSHDGWILDPMGMGTIFNFDGFQDLTPFVRTAMVVNNVSTDVIRWDDVHPYFQNTSVYYDSTLRKFVVVTLPLDGNIKLLYYRRDLFATYNLSVPRTWDEVVSVASSLAALNLDLNNDGIPDSPFCFDRRKDQQPGPLPPSRNALMSVLIFRGPRVRMGLHAGVHSEHDISHSKGDGRTTYSGDTVVMARAVAGAAQGGTALLSEETYKKLPLERLWDKYLVLHMGEHRLRETLPHLNLYHALNRTLEGRLAYVGPMSSLLQLMKLVQLLPGSVRSALEDHPDCLELLEVVMDLGRPPLARFPSGDVKLSADPISAEDLDFAVQQVGNFGGDNRAGIDRTLHRISCMRNRTGRIIGLTCRVGRAIKGSAQMVRDLASVPIYAVKTSGAANLVKAFRTLLGIDPSAGDAFAPPSSVDGDDAPPAAPASASSPAGSEDEGDSANGGGGGVGAGPGVAKGYSYKAWAEEEAVEEAQVAVTEIVIPLHQPVELMPRARSVLEAQIRLLERYGLPYEIIGAGADARLRILPRVTVATAES</sequence>
<dbReference type="PANTHER" id="PTHR20953">
    <property type="entry name" value="KINASE-RELATED"/>
    <property type="match status" value="1"/>
</dbReference>
<reference evidence="2 3" key="1">
    <citation type="journal article" date="2017" name="Mol. Biol. Evol.">
        <title>The 4-celled Tetrabaena socialis nuclear genome reveals the essential components for genetic control of cell number at the origin of multicellularity in the volvocine lineage.</title>
        <authorList>
            <person name="Featherston J."/>
            <person name="Arakaki Y."/>
            <person name="Hanschen E.R."/>
            <person name="Ferris P.J."/>
            <person name="Michod R.E."/>
            <person name="Olson B.J.S.C."/>
            <person name="Nozaki H."/>
            <person name="Durand P.M."/>
        </authorList>
    </citation>
    <scope>NUCLEOTIDE SEQUENCE [LARGE SCALE GENOMIC DNA]</scope>
    <source>
        <strain evidence="2 3">NIES-571</strain>
    </source>
</reference>
<dbReference type="EMBL" id="PGGS01000617">
    <property type="protein sequence ID" value="PNH02646.1"/>
    <property type="molecule type" value="Genomic_DNA"/>
</dbReference>
<proteinExistence type="predicted"/>
<name>A0A2J7ZQW7_9CHLO</name>
<accession>A0A2J7ZQW7</accession>
<organism evidence="2 3">
    <name type="scientific">Tetrabaena socialis</name>
    <dbReference type="NCBI Taxonomy" id="47790"/>
    <lineage>
        <taxon>Eukaryota</taxon>
        <taxon>Viridiplantae</taxon>
        <taxon>Chlorophyta</taxon>
        <taxon>core chlorophytes</taxon>
        <taxon>Chlorophyceae</taxon>
        <taxon>CS clade</taxon>
        <taxon>Chlamydomonadales</taxon>
        <taxon>Tetrabaenaceae</taxon>
        <taxon>Tetrabaena</taxon>
    </lineage>
</organism>
<comment type="caution">
    <text evidence="2">The sequence shown here is derived from an EMBL/GenBank/DDBJ whole genome shotgun (WGS) entry which is preliminary data.</text>
</comment>
<dbReference type="PANTHER" id="PTHR20953:SF3">
    <property type="entry name" value="P-LOOP CONTAINING NUCLEOSIDE TRIPHOSPHATE HYDROLASES SUPERFAMILY PROTEIN"/>
    <property type="match status" value="1"/>
</dbReference>
<keyword evidence="3" id="KW-1185">Reference proteome</keyword>
<protein>
    <submittedName>
        <fullName evidence="2">Uncharacterized protein</fullName>
    </submittedName>
</protein>
<evidence type="ECO:0000313" key="2">
    <source>
        <dbReference type="EMBL" id="PNH02646.1"/>
    </source>
</evidence>
<dbReference type="Gene3D" id="3.40.190.10">
    <property type="entry name" value="Periplasmic binding protein-like II"/>
    <property type="match status" value="2"/>
</dbReference>
<feature type="region of interest" description="Disordered" evidence="1">
    <location>
        <begin position="460"/>
        <end position="499"/>
    </location>
</feature>
<dbReference type="SUPFAM" id="SSF53850">
    <property type="entry name" value="Periplasmic binding protein-like II"/>
    <property type="match status" value="1"/>
</dbReference>
<dbReference type="Gene3D" id="3.30.70.1230">
    <property type="entry name" value="Nucleotide cyclase"/>
    <property type="match status" value="1"/>
</dbReference>
<evidence type="ECO:0000256" key="1">
    <source>
        <dbReference type="SAM" id="MobiDB-lite"/>
    </source>
</evidence>
<evidence type="ECO:0000313" key="3">
    <source>
        <dbReference type="Proteomes" id="UP000236333"/>
    </source>
</evidence>
<dbReference type="OrthoDB" id="26838at2759"/>
<dbReference type="AlphaFoldDB" id="A0A2J7ZQW7"/>
<dbReference type="SUPFAM" id="SSF55073">
    <property type="entry name" value="Nucleotide cyclase"/>
    <property type="match status" value="1"/>
</dbReference>
<dbReference type="Proteomes" id="UP000236333">
    <property type="component" value="Unassembled WGS sequence"/>
</dbReference>
<dbReference type="InterPro" id="IPR029787">
    <property type="entry name" value="Nucleotide_cyclase"/>
</dbReference>